<comment type="caution">
    <text evidence="18">The sequence shown here is derived from an EMBL/GenBank/DDBJ whole genome shotgun (WGS) entry which is preliminary data.</text>
</comment>
<evidence type="ECO:0000256" key="11">
    <source>
        <dbReference type="ARBA" id="ARBA00023175"/>
    </source>
</evidence>
<dbReference type="PANTHER" id="PTHR12688">
    <property type="entry name" value="DYNEIN LIGHT INTERMEDIATE CHAIN"/>
    <property type="match status" value="1"/>
</dbReference>
<gene>
    <name evidence="18" type="ORF">EOD39_2048</name>
</gene>
<evidence type="ECO:0000256" key="13">
    <source>
        <dbReference type="ARBA" id="ARBA00037133"/>
    </source>
</evidence>
<dbReference type="InterPro" id="IPR009057">
    <property type="entry name" value="Homeodomain-like_sf"/>
</dbReference>
<feature type="compositionally biased region" description="Polar residues" evidence="16">
    <location>
        <begin position="630"/>
        <end position="642"/>
    </location>
</feature>
<dbReference type="Pfam" id="PF05783">
    <property type="entry name" value="DLIC"/>
    <property type="match status" value="1"/>
</dbReference>
<dbReference type="EMBL" id="SCEB01215331">
    <property type="protein sequence ID" value="RXM30098.1"/>
    <property type="molecule type" value="Genomic_DNA"/>
</dbReference>
<dbReference type="SUPFAM" id="SSF52540">
    <property type="entry name" value="P-loop containing nucleoside triphosphate hydrolases"/>
    <property type="match status" value="1"/>
</dbReference>
<dbReference type="SUPFAM" id="SSF46689">
    <property type="entry name" value="Homeodomain-like"/>
    <property type="match status" value="1"/>
</dbReference>
<keyword evidence="10" id="KW-0243">Dynein</keyword>
<dbReference type="GO" id="GO:0045504">
    <property type="term" value="F:dynein heavy chain binding"/>
    <property type="evidence" value="ECO:0007669"/>
    <property type="project" value="TreeGrafter"/>
</dbReference>
<feature type="region of interest" description="Disordered" evidence="16">
    <location>
        <begin position="1124"/>
        <end position="1144"/>
    </location>
</feature>
<dbReference type="Gene3D" id="3.40.50.720">
    <property type="entry name" value="NAD(P)-binding Rossmann-like Domain"/>
    <property type="match status" value="2"/>
</dbReference>
<evidence type="ECO:0000256" key="4">
    <source>
        <dbReference type="ARBA" id="ARBA00022481"/>
    </source>
</evidence>
<evidence type="ECO:0000256" key="2">
    <source>
        <dbReference type="ARBA" id="ARBA00006831"/>
    </source>
</evidence>
<evidence type="ECO:0000256" key="1">
    <source>
        <dbReference type="ARBA" id="ARBA00004245"/>
    </source>
</evidence>
<dbReference type="GO" id="GO:0005813">
    <property type="term" value="C:centrosome"/>
    <property type="evidence" value="ECO:0007669"/>
    <property type="project" value="TreeGrafter"/>
</dbReference>
<dbReference type="GO" id="GO:0000226">
    <property type="term" value="P:microtubule cytoskeleton organization"/>
    <property type="evidence" value="ECO:0007669"/>
    <property type="project" value="TreeGrafter"/>
</dbReference>
<dbReference type="GO" id="GO:0005874">
    <property type="term" value="C:microtubule"/>
    <property type="evidence" value="ECO:0007669"/>
    <property type="project" value="UniProtKB-KW"/>
</dbReference>
<comment type="function">
    <text evidence="13">Acts as one of several non-catalytic accessory components of the cytoplasmic dynein 1 complex that are thought to be involved in linking dynein to cargos and to adapter proteins that regulate dynein function. Cytoplasmic dynein 1 acts as a motor for the intracellular retrograde motility of vesicles and organelles along microtubules. May play a role in binding dynein to membranous organelles or chromosomes.</text>
</comment>
<keyword evidence="11" id="KW-0505">Motor protein</keyword>
<dbReference type="GO" id="GO:0005868">
    <property type="term" value="C:cytoplasmic dynein complex"/>
    <property type="evidence" value="ECO:0007669"/>
    <property type="project" value="InterPro"/>
</dbReference>
<dbReference type="InterPro" id="IPR035985">
    <property type="entry name" value="Ubiquitin-activating_enz"/>
</dbReference>
<dbReference type="InterPro" id="IPR027417">
    <property type="entry name" value="P-loop_NTPase"/>
</dbReference>
<evidence type="ECO:0000259" key="17">
    <source>
        <dbReference type="SMART" id="SM00717"/>
    </source>
</evidence>
<feature type="compositionally biased region" description="Polar residues" evidence="16">
    <location>
        <begin position="1382"/>
        <end position="1399"/>
    </location>
</feature>
<proteinExistence type="inferred from homology"/>
<feature type="region of interest" description="Disordered" evidence="16">
    <location>
        <begin position="837"/>
        <end position="865"/>
    </location>
</feature>
<feature type="region of interest" description="Disordered" evidence="16">
    <location>
        <begin position="621"/>
        <end position="642"/>
    </location>
</feature>
<evidence type="ECO:0000256" key="5">
    <source>
        <dbReference type="ARBA" id="ARBA00022490"/>
    </source>
</evidence>
<keyword evidence="19" id="KW-1185">Reference proteome</keyword>
<sequence length="1437" mass="162029">MFRESARALCKRKRKRNEFKSGSVDMASVDKGKATKEQKYDRQLSFFLTKSSIGRNRAQAATELLQELNSDVSGNFVEESPDQLLDNDPDFFHRFSLVIAVHLPESTLLRLAAFVWGAGVPLLVCRTYGLIGYMRLVVKEHTVVESHPDNALEDLRLDHPFPELKKHIQSYDLENMEKRDHSHTPWIIVMAKYLEKWRSEHNKQMPKSYKEKEAFRELIRQGIRKNENGVPEDEENFDEAIKNISSGVEELLQDENSKNIKAQTSSFWLLVRALKEFVEKEGQGSLPVRGTIPDMIADSDKFIKLQNVYREKAKEDATAVSNHISALLQSVGRLPESVSEQEIRLFCKSSAFLRVVRCRSLAEEYSTETINKDEISSCMDNPDSEMVLYLMLRAVDKFYQQHGRYPGVYNYQVEEDIGKLKSCVNSFLQENGLAVNVKHDYIHEFCRYGAVEPHPVASFVGENGQSLVKTTGCIDILLDLLRTSFPFSDENGTNENITQGYQLWSSVSSALCACVNNPQNEENQRICTAAFPFLKEWLQKCVRKEITQPICSFVGLTVANNPYSQGFFAAVCGLDTLAQVFVKLVDESSRNPLSGELAVVVTKTLCACIADNAEKLSLGLNDHSRDKRNTPTMQGTSHTNLESYRRSAKEMMKKIDLMEKQHTEDRVRRQIFSVNNELQGTIEQHAVPVQQQQVKIAHTEGVNERTWTRQEEQEEEIASDEPHVGAACPREPADDMAVCSEILDHEINNILNTPASSVIQKAFRCSDDMAVCSEILDHEINNILNTPASSVIQKAFRCSDIRLTPVRKGSSFKNSTSRTYDSYQRAERFILTPRKKPQISTLEDAEDSPYGVETQNQKPKRRERKNFSREEVEYLLDGVKKLGTRWNSILWSYPFQTGRTNVDLAKKYKKLAGVQGYRMLCFSVRSPALRLCVDCLILCDVPACVNRDRYIGVISGRRYPSMHSSDCSLVSKSRSSILSEVSTRSLSKLPSGKNILVFGEDGSGKTTIMAKLQGAEHNKNGRGLEFLYLIVHDEDRDDQTRCNVWILDGDLYHKGLLKFAASAESLTDTLAVFVADMSRPWTIMESIQKWASVLREHIDKLKILPEEMRRLEQELVKHFQEYVEPKEASQGSPQRRAPPVSGTEDEEVVLPLGENVLTHNLGIPVLVVCTKCDAVSVLEKEHDYREEHFDFIQSHIRRFCLQLNQLSDGAALIYTSVKEEKNLDLLYKYIVHKMYDFQFTTPALVVEKDAVFIPSGWDNEKKIAILHENFTTVKPEDAFEDFIVKPPVRKLVHDKEVAAEDEQVFLMKQQSLLAKQPATPTRANESPARAPTGSPRPSSRSGPANVASVSPMTAVKKPDPNLKGAAANEGVLANFFNSLLSKKTGSPGSPSAGGVQSSAKKAGQKPVLTDVQAELDRMTRKPDSISANDTSPTENED</sequence>
<dbReference type="GO" id="GO:0007018">
    <property type="term" value="P:microtubule-based movement"/>
    <property type="evidence" value="ECO:0007669"/>
    <property type="project" value="InterPro"/>
</dbReference>
<dbReference type="GO" id="GO:0008641">
    <property type="term" value="F:ubiquitin-like modifier activating enzyme activity"/>
    <property type="evidence" value="ECO:0007669"/>
    <property type="project" value="InterPro"/>
</dbReference>
<evidence type="ECO:0000256" key="8">
    <source>
        <dbReference type="ARBA" id="ARBA00022741"/>
    </source>
</evidence>
<feature type="compositionally biased region" description="Polar residues" evidence="16">
    <location>
        <begin position="1314"/>
        <end position="1324"/>
    </location>
</feature>
<evidence type="ECO:0000256" key="15">
    <source>
        <dbReference type="ARBA" id="ARBA00043194"/>
    </source>
</evidence>
<feature type="region of interest" description="Disordered" evidence="16">
    <location>
        <begin position="1382"/>
        <end position="1437"/>
    </location>
</feature>
<keyword evidence="4" id="KW-0488">Methylation</keyword>
<keyword evidence="12" id="KW-0206">Cytoskeleton</keyword>
<comment type="subcellular location">
    <subcellularLocation>
        <location evidence="1">Cytoplasm</location>
        <location evidence="1">Cytoskeleton</location>
    </subcellularLocation>
</comment>
<evidence type="ECO:0000256" key="9">
    <source>
        <dbReference type="ARBA" id="ARBA00022840"/>
    </source>
</evidence>
<comment type="similarity">
    <text evidence="2">Belongs to the dynein light intermediate chain family.</text>
</comment>
<feature type="compositionally biased region" description="Basic and acidic residues" evidence="16">
    <location>
        <begin position="1414"/>
        <end position="1423"/>
    </location>
</feature>
<evidence type="ECO:0000313" key="18">
    <source>
        <dbReference type="EMBL" id="RXM30098.1"/>
    </source>
</evidence>
<dbReference type="SUPFAM" id="SSF69572">
    <property type="entry name" value="Activating enzymes of the ubiquitin-like proteins"/>
    <property type="match status" value="1"/>
</dbReference>
<evidence type="ECO:0000256" key="14">
    <source>
        <dbReference type="ARBA" id="ARBA00039565"/>
    </source>
</evidence>
<evidence type="ECO:0000313" key="19">
    <source>
        <dbReference type="Proteomes" id="UP000289886"/>
    </source>
</evidence>
<evidence type="ECO:0000256" key="7">
    <source>
        <dbReference type="ARBA" id="ARBA00022701"/>
    </source>
</evidence>
<evidence type="ECO:0000256" key="16">
    <source>
        <dbReference type="SAM" id="MobiDB-lite"/>
    </source>
</evidence>
<dbReference type="Gene3D" id="3.40.50.300">
    <property type="entry name" value="P-loop containing nucleotide triphosphate hydrolases"/>
    <property type="match status" value="1"/>
</dbReference>
<dbReference type="CDD" id="cd11658">
    <property type="entry name" value="SANT_DMAP1_like"/>
    <property type="match status" value="1"/>
</dbReference>
<keyword evidence="3" id="KW-0813">Transport</keyword>
<evidence type="ECO:0000256" key="3">
    <source>
        <dbReference type="ARBA" id="ARBA00022448"/>
    </source>
</evidence>
<accession>A0A444U4L3</accession>
<reference evidence="18 19" key="1">
    <citation type="submission" date="2019-01" db="EMBL/GenBank/DDBJ databases">
        <title>Draft Genome and Complete Hox-Cluster Characterization of the Sterlet Sturgeon (Acipenser ruthenus).</title>
        <authorList>
            <person name="Wei Q."/>
        </authorList>
    </citation>
    <scope>NUCLEOTIDE SEQUENCE [LARGE SCALE GENOMIC DNA]</scope>
    <source>
        <strain evidence="18">WHYD16114868_AA</strain>
        <tissue evidence="18">Blood</tissue>
    </source>
</reference>
<organism evidence="18 19">
    <name type="scientific">Acipenser ruthenus</name>
    <name type="common">Sterlet sturgeon</name>
    <dbReference type="NCBI Taxonomy" id="7906"/>
    <lineage>
        <taxon>Eukaryota</taxon>
        <taxon>Metazoa</taxon>
        <taxon>Chordata</taxon>
        <taxon>Craniata</taxon>
        <taxon>Vertebrata</taxon>
        <taxon>Euteleostomi</taxon>
        <taxon>Actinopterygii</taxon>
        <taxon>Chondrostei</taxon>
        <taxon>Acipenseriformes</taxon>
        <taxon>Acipenseridae</taxon>
        <taxon>Acipenser</taxon>
    </lineage>
</organism>
<feature type="compositionally biased region" description="Low complexity" evidence="16">
    <location>
        <begin position="1326"/>
        <end position="1344"/>
    </location>
</feature>
<keyword evidence="8" id="KW-0547">Nucleotide-binding</keyword>
<dbReference type="Gene3D" id="1.10.10.60">
    <property type="entry name" value="Homeodomain-like"/>
    <property type="match status" value="1"/>
</dbReference>
<evidence type="ECO:0000256" key="6">
    <source>
        <dbReference type="ARBA" id="ARBA00022553"/>
    </source>
</evidence>
<evidence type="ECO:0000256" key="12">
    <source>
        <dbReference type="ARBA" id="ARBA00023212"/>
    </source>
</evidence>
<dbReference type="GO" id="GO:0005524">
    <property type="term" value="F:ATP binding"/>
    <property type="evidence" value="ECO:0007669"/>
    <property type="project" value="UniProtKB-KW"/>
</dbReference>
<dbReference type="InterPro" id="IPR008467">
    <property type="entry name" value="Dynein1_light_intermed_chain"/>
</dbReference>
<dbReference type="InterPro" id="IPR001005">
    <property type="entry name" value="SANT/Myb"/>
</dbReference>
<dbReference type="Proteomes" id="UP000289886">
    <property type="component" value="Unassembled WGS sequence"/>
</dbReference>
<feature type="domain" description="Myb-like" evidence="17">
    <location>
        <begin position="863"/>
        <end position="914"/>
    </location>
</feature>
<feature type="region of interest" description="Disordered" evidence="16">
    <location>
        <begin position="1314"/>
        <end position="1361"/>
    </location>
</feature>
<dbReference type="InterPro" id="IPR022780">
    <property type="entry name" value="Dynein_light_int_chain"/>
</dbReference>
<keyword evidence="6" id="KW-0597">Phosphoprotein</keyword>
<keyword evidence="9" id="KW-0067">ATP-binding</keyword>
<keyword evidence="5" id="KW-0963">Cytoplasm</keyword>
<protein>
    <recommendedName>
        <fullName evidence="14">Cytoplasmic dynein 1 light intermediate chain 2</fullName>
    </recommendedName>
    <alternativeName>
        <fullName evidence="15">Dynein light intermediate chain 2, cytosolic</fullName>
    </alternativeName>
</protein>
<dbReference type="PANTHER" id="PTHR12688:SF1">
    <property type="entry name" value="CYTOPLASMIC DYNEIN 1 LIGHT INTERMEDIATE CHAIN 2"/>
    <property type="match status" value="1"/>
</dbReference>
<dbReference type="SMART" id="SM00717">
    <property type="entry name" value="SANT"/>
    <property type="match status" value="1"/>
</dbReference>
<keyword evidence="7" id="KW-0493">Microtubule</keyword>
<name>A0A444U4L3_ACIRT</name>
<feature type="compositionally biased region" description="Polar residues" evidence="16">
    <location>
        <begin position="1425"/>
        <end position="1437"/>
    </location>
</feature>
<evidence type="ECO:0000256" key="10">
    <source>
        <dbReference type="ARBA" id="ARBA00023017"/>
    </source>
</evidence>